<dbReference type="PANTHER" id="PTHR31362">
    <property type="entry name" value="GLYCOSYLTRANSFERASE STELLO1-RELATED"/>
    <property type="match status" value="1"/>
</dbReference>
<gene>
    <name evidence="2" type="ORF">OS493_013989</name>
</gene>
<proteinExistence type="predicted"/>
<name>A0A9W9ZEM5_9CNID</name>
<sequence>MSKTWIALALISQAILIVLFYQMSNNGSSKTSEFTVSEDSLVNWKELRSNMKQPNGTLDAKYKLIKDINWKAIPRKPAPSKEQMHEKWIVLTTINSPTADVKKLASIEGWKVVVVGDTKTPADWSHPKCVFLSVEKQKSLGFRIHDLLPYKSYARKNLGYLYAIQHGAKIIYETDDDNSPTSGKITFYQQETGDFYVYKTDSMVVNPYEHFGQSTIWPRGYPLDHIADPPSHSYMKCPKVDTSIQQGVVNGDPDVDAIFRLTRKDKDVDLKVEFDAEAPPVVLPPKTMAPFNSQNTLFTNKALWGMLLPITVAFRVCDIWRGYWAQRLLWDLGSQLSFFPPNAVQFRNAHNYLADFIDEKMLYHDSGRLVEFLINWKSEKPDFFSRVLDLSVAMVEHGFWEMKDAMLTEAWLADLVSIGYKMPAINTEPRSCMKNTQGGDTLLYFKEKPSAYLRAGKELKIVVPIQTGPVFVRREV</sequence>
<dbReference type="OrthoDB" id="408493at2759"/>
<dbReference type="Proteomes" id="UP001163046">
    <property type="component" value="Unassembled WGS sequence"/>
</dbReference>
<dbReference type="Pfam" id="PF03385">
    <property type="entry name" value="STELLO"/>
    <property type="match status" value="1"/>
</dbReference>
<reference evidence="2" key="1">
    <citation type="submission" date="2023-01" db="EMBL/GenBank/DDBJ databases">
        <title>Genome assembly of the deep-sea coral Lophelia pertusa.</title>
        <authorList>
            <person name="Herrera S."/>
            <person name="Cordes E."/>
        </authorList>
    </citation>
    <scope>NUCLEOTIDE SEQUENCE</scope>
    <source>
        <strain evidence="2">USNM1676648</strain>
        <tissue evidence="2">Polyp</tissue>
    </source>
</reference>
<keyword evidence="1" id="KW-0732">Signal</keyword>
<evidence type="ECO:0008006" key="4">
    <source>
        <dbReference type="Google" id="ProtNLM"/>
    </source>
</evidence>
<accession>A0A9W9ZEM5</accession>
<feature type="chain" id="PRO_5040976131" description="Glycosyltransferase STELLO1" evidence="1">
    <location>
        <begin position="21"/>
        <end position="476"/>
    </location>
</feature>
<evidence type="ECO:0000256" key="1">
    <source>
        <dbReference type="SAM" id="SignalP"/>
    </source>
</evidence>
<organism evidence="2 3">
    <name type="scientific">Desmophyllum pertusum</name>
    <dbReference type="NCBI Taxonomy" id="174260"/>
    <lineage>
        <taxon>Eukaryota</taxon>
        <taxon>Metazoa</taxon>
        <taxon>Cnidaria</taxon>
        <taxon>Anthozoa</taxon>
        <taxon>Hexacorallia</taxon>
        <taxon>Scleractinia</taxon>
        <taxon>Caryophylliina</taxon>
        <taxon>Caryophylliidae</taxon>
        <taxon>Desmophyllum</taxon>
    </lineage>
</organism>
<evidence type="ECO:0000313" key="3">
    <source>
        <dbReference type="Proteomes" id="UP001163046"/>
    </source>
</evidence>
<dbReference type="AlphaFoldDB" id="A0A9W9ZEM5"/>
<keyword evidence="3" id="KW-1185">Reference proteome</keyword>
<dbReference type="InterPro" id="IPR005049">
    <property type="entry name" value="STL-like"/>
</dbReference>
<dbReference type="EMBL" id="MU826356">
    <property type="protein sequence ID" value="KAJ7379594.1"/>
    <property type="molecule type" value="Genomic_DNA"/>
</dbReference>
<dbReference type="PANTHER" id="PTHR31362:SF0">
    <property type="entry name" value="EXOSTOSIN DOMAIN-CONTAINING PROTEIN-RELATED"/>
    <property type="match status" value="1"/>
</dbReference>
<feature type="signal peptide" evidence="1">
    <location>
        <begin position="1"/>
        <end position="20"/>
    </location>
</feature>
<comment type="caution">
    <text evidence="2">The sequence shown here is derived from an EMBL/GenBank/DDBJ whole genome shotgun (WGS) entry which is preliminary data.</text>
</comment>
<protein>
    <recommendedName>
        <fullName evidence="4">Glycosyltransferase STELLO1</fullName>
    </recommendedName>
</protein>
<evidence type="ECO:0000313" key="2">
    <source>
        <dbReference type="EMBL" id="KAJ7379594.1"/>
    </source>
</evidence>